<evidence type="ECO:0000259" key="17">
    <source>
        <dbReference type="PROSITE" id="PS50885"/>
    </source>
</evidence>
<evidence type="ECO:0000256" key="3">
    <source>
        <dbReference type="ARBA" id="ARBA00012438"/>
    </source>
</evidence>
<evidence type="ECO:0000313" key="18">
    <source>
        <dbReference type="EMBL" id="WOV87037.1"/>
    </source>
</evidence>
<keyword evidence="10" id="KW-0067">ATP-binding</keyword>
<evidence type="ECO:0000256" key="7">
    <source>
        <dbReference type="ARBA" id="ARBA00022692"/>
    </source>
</evidence>
<keyword evidence="19" id="KW-1185">Reference proteome</keyword>
<proteinExistence type="predicted"/>
<keyword evidence="8" id="KW-0547">Nucleotide-binding</keyword>
<comment type="catalytic activity">
    <reaction evidence="1">
        <text>ATP + protein L-histidine = ADP + protein N-phospho-L-histidine.</text>
        <dbReference type="EC" id="2.7.13.3"/>
    </reaction>
</comment>
<evidence type="ECO:0000256" key="2">
    <source>
        <dbReference type="ARBA" id="ARBA00004651"/>
    </source>
</evidence>
<dbReference type="Gene3D" id="1.10.287.130">
    <property type="match status" value="1"/>
</dbReference>
<reference evidence="18 19" key="1">
    <citation type="submission" date="2023-06" db="EMBL/GenBank/DDBJ databases">
        <title>Sporosarcina sp. nov., isolated from Korean tranditional fermented seafood 'Jeotgal'.</title>
        <authorList>
            <person name="Yang A.I."/>
            <person name="Shin N.-R."/>
        </authorList>
    </citation>
    <scope>NUCLEOTIDE SEQUENCE [LARGE SCALE GENOMIC DNA]</scope>
    <source>
        <strain evidence="18 19">T2O-4</strain>
    </source>
</reference>
<dbReference type="InterPro" id="IPR005467">
    <property type="entry name" value="His_kinase_dom"/>
</dbReference>
<dbReference type="PROSITE" id="PS50109">
    <property type="entry name" value="HIS_KIN"/>
    <property type="match status" value="1"/>
</dbReference>
<sequence length="494" mass="55794">MKIKTWLLVSYLLVMLLPLGAAYGLFAWINAYHQDRNIAEYMENWTELNALQTVLNDPSLYEVNADMTKVNQLESDRLSVTLYTDIGFVVYTSNPMRYTLLSFVRKEQLYEGFYELQQKFGAYTYKEPVFAGNTFVGVYEVQLLRDEWVAGVGQRTWFVGGIFIVFFLALFTGVAILVNRKLNRPLRQLMGQMDSFAKGEAVFPLTERHDEIGELTKSFDSMRKELTEANRKLSDEQQKKETMIASISHDLKTPLTSIRAYAEALQTGKLSDGEQAEYRNVIISKSGYMRQMLDDLLMYTLLQSSSYEMEYVKVDGGEFFDMLVSGYDMLCEKKRIKLRVVSDVTGEFAVNDKQLMRVVDNLMANAITHTNPGGAIGLAAVDVGQTPEWSFPFVAEALKREDGMYLIVQNEGLGLSEAEIAKVFDPLFQADPARTKAGERGTGLGLSITKQIMEKHGGDVQMVSVPDIGTAVICWLPRMKGEEHDEMDKTTTSN</sequence>
<dbReference type="InterPro" id="IPR036097">
    <property type="entry name" value="HisK_dim/P_sf"/>
</dbReference>
<evidence type="ECO:0000256" key="10">
    <source>
        <dbReference type="ARBA" id="ARBA00022840"/>
    </source>
</evidence>
<keyword evidence="5" id="KW-0597">Phosphoprotein</keyword>
<evidence type="ECO:0000313" key="19">
    <source>
        <dbReference type="Proteomes" id="UP001303902"/>
    </source>
</evidence>
<dbReference type="EMBL" id="CP129118">
    <property type="protein sequence ID" value="WOV87037.1"/>
    <property type="molecule type" value="Genomic_DNA"/>
</dbReference>
<evidence type="ECO:0000256" key="1">
    <source>
        <dbReference type="ARBA" id="ARBA00000085"/>
    </source>
</evidence>
<dbReference type="GO" id="GO:0016301">
    <property type="term" value="F:kinase activity"/>
    <property type="evidence" value="ECO:0007669"/>
    <property type="project" value="UniProtKB-KW"/>
</dbReference>
<dbReference type="CDD" id="cd00075">
    <property type="entry name" value="HATPase"/>
    <property type="match status" value="1"/>
</dbReference>
<feature type="coiled-coil region" evidence="14">
    <location>
        <begin position="212"/>
        <end position="243"/>
    </location>
</feature>
<evidence type="ECO:0000256" key="5">
    <source>
        <dbReference type="ARBA" id="ARBA00022553"/>
    </source>
</evidence>
<dbReference type="Gene3D" id="3.30.565.10">
    <property type="entry name" value="Histidine kinase-like ATPase, C-terminal domain"/>
    <property type="match status" value="1"/>
</dbReference>
<evidence type="ECO:0000256" key="4">
    <source>
        <dbReference type="ARBA" id="ARBA00022475"/>
    </source>
</evidence>
<dbReference type="InterPro" id="IPR036890">
    <property type="entry name" value="HATPase_C_sf"/>
</dbReference>
<dbReference type="SMART" id="SM00304">
    <property type="entry name" value="HAMP"/>
    <property type="match status" value="1"/>
</dbReference>
<dbReference type="SUPFAM" id="SSF158472">
    <property type="entry name" value="HAMP domain-like"/>
    <property type="match status" value="1"/>
</dbReference>
<dbReference type="CDD" id="cd00082">
    <property type="entry name" value="HisKA"/>
    <property type="match status" value="1"/>
</dbReference>
<keyword evidence="9 18" id="KW-0418">Kinase</keyword>
<organism evidence="18 19">
    <name type="scientific">Sporosarcina oncorhynchi</name>
    <dbReference type="NCBI Taxonomy" id="3056444"/>
    <lineage>
        <taxon>Bacteria</taxon>
        <taxon>Bacillati</taxon>
        <taxon>Bacillota</taxon>
        <taxon>Bacilli</taxon>
        <taxon>Bacillales</taxon>
        <taxon>Caryophanaceae</taxon>
        <taxon>Sporosarcina</taxon>
    </lineage>
</organism>
<evidence type="ECO:0000256" key="11">
    <source>
        <dbReference type="ARBA" id="ARBA00022989"/>
    </source>
</evidence>
<feature type="transmembrane region" description="Helical" evidence="15">
    <location>
        <begin position="157"/>
        <end position="178"/>
    </location>
</feature>
<accession>A0ABZ0L355</accession>
<evidence type="ECO:0000256" key="9">
    <source>
        <dbReference type="ARBA" id="ARBA00022777"/>
    </source>
</evidence>
<dbReference type="SMART" id="SM00388">
    <property type="entry name" value="HisKA"/>
    <property type="match status" value="1"/>
</dbReference>
<evidence type="ECO:0000256" key="14">
    <source>
        <dbReference type="SAM" id="Coils"/>
    </source>
</evidence>
<dbReference type="PANTHER" id="PTHR45528">
    <property type="entry name" value="SENSOR HISTIDINE KINASE CPXA"/>
    <property type="match status" value="1"/>
</dbReference>
<keyword evidence="12" id="KW-0902">Two-component regulatory system</keyword>
<dbReference type="InterPro" id="IPR003594">
    <property type="entry name" value="HATPase_dom"/>
</dbReference>
<dbReference type="Pfam" id="PF00512">
    <property type="entry name" value="HisKA"/>
    <property type="match status" value="1"/>
</dbReference>
<protein>
    <recommendedName>
        <fullName evidence="3">histidine kinase</fullName>
        <ecNumber evidence="3">2.7.13.3</ecNumber>
    </recommendedName>
</protein>
<dbReference type="EC" id="2.7.13.3" evidence="3"/>
<gene>
    <name evidence="18" type="ORF">QWT69_14340</name>
</gene>
<dbReference type="RefSeq" id="WP_317966752.1">
    <property type="nucleotide sequence ID" value="NZ_CP129118.1"/>
</dbReference>
<dbReference type="SMART" id="SM00387">
    <property type="entry name" value="HATPase_c"/>
    <property type="match status" value="1"/>
</dbReference>
<dbReference type="PANTHER" id="PTHR45528:SF1">
    <property type="entry name" value="SENSOR HISTIDINE KINASE CPXA"/>
    <property type="match status" value="1"/>
</dbReference>
<feature type="domain" description="Histidine kinase" evidence="16">
    <location>
        <begin position="246"/>
        <end position="480"/>
    </location>
</feature>
<keyword evidence="6" id="KW-0808">Transferase</keyword>
<keyword evidence="4" id="KW-1003">Cell membrane</keyword>
<keyword evidence="7 15" id="KW-0812">Transmembrane</keyword>
<evidence type="ECO:0000256" key="8">
    <source>
        <dbReference type="ARBA" id="ARBA00022741"/>
    </source>
</evidence>
<dbReference type="CDD" id="cd06225">
    <property type="entry name" value="HAMP"/>
    <property type="match status" value="1"/>
</dbReference>
<keyword evidence="11 15" id="KW-1133">Transmembrane helix</keyword>
<dbReference type="Pfam" id="PF02518">
    <property type="entry name" value="HATPase_c"/>
    <property type="match status" value="1"/>
</dbReference>
<dbReference type="Gene3D" id="6.10.340.10">
    <property type="match status" value="1"/>
</dbReference>
<keyword evidence="13 15" id="KW-0472">Membrane</keyword>
<dbReference type="PRINTS" id="PR00344">
    <property type="entry name" value="BCTRLSENSOR"/>
</dbReference>
<evidence type="ECO:0000256" key="15">
    <source>
        <dbReference type="SAM" id="Phobius"/>
    </source>
</evidence>
<dbReference type="SUPFAM" id="SSF47384">
    <property type="entry name" value="Homodimeric domain of signal transducing histidine kinase"/>
    <property type="match status" value="1"/>
</dbReference>
<name>A0ABZ0L355_9BACL</name>
<dbReference type="Proteomes" id="UP001303902">
    <property type="component" value="Chromosome"/>
</dbReference>
<dbReference type="Pfam" id="PF00672">
    <property type="entry name" value="HAMP"/>
    <property type="match status" value="1"/>
</dbReference>
<feature type="domain" description="HAMP" evidence="17">
    <location>
        <begin position="180"/>
        <end position="231"/>
    </location>
</feature>
<dbReference type="SUPFAM" id="SSF55874">
    <property type="entry name" value="ATPase domain of HSP90 chaperone/DNA topoisomerase II/histidine kinase"/>
    <property type="match status" value="1"/>
</dbReference>
<dbReference type="PROSITE" id="PS50885">
    <property type="entry name" value="HAMP"/>
    <property type="match status" value="1"/>
</dbReference>
<dbReference type="InterPro" id="IPR004358">
    <property type="entry name" value="Sig_transdc_His_kin-like_C"/>
</dbReference>
<dbReference type="InterPro" id="IPR050398">
    <property type="entry name" value="HssS/ArlS-like"/>
</dbReference>
<dbReference type="InterPro" id="IPR003660">
    <property type="entry name" value="HAMP_dom"/>
</dbReference>
<evidence type="ECO:0000259" key="16">
    <source>
        <dbReference type="PROSITE" id="PS50109"/>
    </source>
</evidence>
<evidence type="ECO:0000256" key="13">
    <source>
        <dbReference type="ARBA" id="ARBA00023136"/>
    </source>
</evidence>
<evidence type="ECO:0000256" key="12">
    <source>
        <dbReference type="ARBA" id="ARBA00023012"/>
    </source>
</evidence>
<keyword evidence="14" id="KW-0175">Coiled coil</keyword>
<evidence type="ECO:0000256" key="6">
    <source>
        <dbReference type="ARBA" id="ARBA00022679"/>
    </source>
</evidence>
<comment type="subcellular location">
    <subcellularLocation>
        <location evidence="2">Cell membrane</location>
        <topology evidence="2">Multi-pass membrane protein</topology>
    </subcellularLocation>
</comment>
<dbReference type="InterPro" id="IPR003661">
    <property type="entry name" value="HisK_dim/P_dom"/>
</dbReference>